<dbReference type="SMART" id="SM01043">
    <property type="entry name" value="BTAD"/>
    <property type="match status" value="1"/>
</dbReference>
<protein>
    <submittedName>
        <fullName evidence="2">Transcriptional regulator</fullName>
    </submittedName>
</protein>
<dbReference type="Proteomes" id="UP000618579">
    <property type="component" value="Unassembled WGS sequence"/>
</dbReference>
<dbReference type="InterPro" id="IPR011990">
    <property type="entry name" value="TPR-like_helical_dom_sf"/>
</dbReference>
<dbReference type="InterPro" id="IPR036388">
    <property type="entry name" value="WH-like_DNA-bd_sf"/>
</dbReference>
<organism evidence="2 3">
    <name type="scientific">Paenibacillus planticolens</name>
    <dbReference type="NCBI Taxonomy" id="2654976"/>
    <lineage>
        <taxon>Bacteria</taxon>
        <taxon>Bacillati</taxon>
        <taxon>Bacillota</taxon>
        <taxon>Bacilli</taxon>
        <taxon>Bacillales</taxon>
        <taxon>Paenibacillaceae</taxon>
        <taxon>Paenibacillus</taxon>
    </lineage>
</organism>
<feature type="domain" description="Bacterial transcriptional activator" evidence="1">
    <location>
        <begin position="931"/>
        <end position="1073"/>
    </location>
</feature>
<evidence type="ECO:0000259" key="1">
    <source>
        <dbReference type="SMART" id="SM01043"/>
    </source>
</evidence>
<dbReference type="InterPro" id="IPR005158">
    <property type="entry name" value="BTAD"/>
</dbReference>
<dbReference type="SUPFAM" id="SSF52540">
    <property type="entry name" value="P-loop containing nucleoside triphosphate hydrolases"/>
    <property type="match status" value="1"/>
</dbReference>
<accession>A0ABX1ZL52</accession>
<dbReference type="SUPFAM" id="SSF48452">
    <property type="entry name" value="TPR-like"/>
    <property type="match status" value="3"/>
</dbReference>
<evidence type="ECO:0000313" key="2">
    <source>
        <dbReference type="EMBL" id="NOV00403.1"/>
    </source>
</evidence>
<evidence type="ECO:0000313" key="3">
    <source>
        <dbReference type="Proteomes" id="UP000618579"/>
    </source>
</evidence>
<dbReference type="PANTHER" id="PTHR35807">
    <property type="entry name" value="TRANSCRIPTIONAL REGULATOR REDD-RELATED"/>
    <property type="match status" value="1"/>
</dbReference>
<proteinExistence type="predicted"/>
<dbReference type="Pfam" id="PF25873">
    <property type="entry name" value="WHD_MalT"/>
    <property type="match status" value="1"/>
</dbReference>
<dbReference type="InterPro" id="IPR059106">
    <property type="entry name" value="WHD_MalT"/>
</dbReference>
<dbReference type="EMBL" id="WHNZ01000017">
    <property type="protein sequence ID" value="NOV00403.1"/>
    <property type="molecule type" value="Genomic_DNA"/>
</dbReference>
<dbReference type="Pfam" id="PF03704">
    <property type="entry name" value="BTAD"/>
    <property type="match status" value="1"/>
</dbReference>
<dbReference type="InterPro" id="IPR027417">
    <property type="entry name" value="P-loop_NTPase"/>
</dbReference>
<dbReference type="Gene3D" id="1.25.40.10">
    <property type="entry name" value="Tetratricopeptide repeat domain"/>
    <property type="match status" value="3"/>
</dbReference>
<comment type="caution">
    <text evidence="2">The sequence shown here is derived from an EMBL/GenBank/DDBJ whole genome shotgun (WGS) entry which is preliminary data.</text>
</comment>
<reference evidence="2 3" key="1">
    <citation type="submission" date="2019-10" db="EMBL/GenBank/DDBJ databases">
        <title>Description of Paenibacillus pedi sp. nov.</title>
        <authorList>
            <person name="Carlier A."/>
            <person name="Qi S."/>
        </authorList>
    </citation>
    <scope>NUCLEOTIDE SEQUENCE [LARGE SCALE GENOMIC DNA]</scope>
    <source>
        <strain evidence="2 3">LMG 31457</strain>
    </source>
</reference>
<sequence length="1080" mass="124042">MKTGIVLKTKLTPHRVKSHMLRRSVLTKKLKRLNDHPLTLVHSGPGYGKSTAVASFLRDMPSPYCWYSISEHDDDLYLFLTYIVHAVRGQFPAFGDELLNHLAQGEYYVRDAELHRLFDAFLNELATIQGELTLVLDDYHLTAHCEGVDAFMQYALKHMPAGIHVVLLSRKRPDWELLAAMKVRGDLLEITEQDLAFSEEEIEVLFTDYYDYPLRPEEAQLIYRRTEGWAIAVQLIWQRLLLTGSDVKSLLADEAETMDDLFRFLALEVFQKQMPDIQTFMLQTSLLEELTADACNKILERDDSYQLLAKLCSQSLFLTHLGDGLFRYHSLFRDFLQGQFKKMPTEYVRFAHMAGAYLAATGQYGGAMNLFAAAGDPGEAARMLELHGRTLLETGQLEALMDRIRRTPLAEKNARAALWIYEGDVHRYRCVYEQAMSCYAQAEQLAAAASDSIGQSLALEGQVRIYLDTIQPGRAQKLLERSIDLLEGSTHSEDTHRVRLYGLMAENLVNSGRAAEAEDWFNKCRFYLTDFHEDWLEARLHLRTGRLKQAKRLAERIVQQRNKSNAAQLPRSHREIELLLSLIESMQGRPEVAKQLAEAGMMVGIRLHAPFVEAVGWIRMGHAAQLLQKYDPTVAVKCYRAAQEMMEQLDVSRGKAEPLMGLALLYGREGAFELAAQFGEEALAETEKVNDEWLSSYIRISRGIAAFYASRWEEAEAVFMECHERFMLCGDSYGLTVTLLWQAMLAYRTEQDERFHDAMERFLQMLQSGEYDGLIERRTLFGPRDVQHLAPLLIEAQKQRIESGYVTHLLTGLGMEHMTYHPGYTLHIETLGGFRVWLGDRELEEKDWQRGKAKELFQLLVVKRQQLLPKEAILAHLYPQSDDKSAARDFKVMLNALNTALEPHRRARANPFFIQRHGSSYGLNLASGFELDTIEFEALLKDGLEESDPAKAMALLEKGLQLYKGDYMPDRRYEDWCIEERERLLVLYLRGAERLARLQLKAELYDRAIHWCEAIVQKDSCWEEAYRLLMQSHLKLGNRRQADRWFHKCQLALAEEMGVEPMPATLELYNQLSDSDVTDL</sequence>
<dbReference type="Gene3D" id="1.10.10.10">
    <property type="entry name" value="Winged helix-like DNA-binding domain superfamily/Winged helix DNA-binding domain"/>
    <property type="match status" value="1"/>
</dbReference>
<gene>
    <name evidence="2" type="ORF">GC097_10285</name>
</gene>
<dbReference type="PANTHER" id="PTHR35807:SF2">
    <property type="entry name" value="TRANSCRIPTIONAL ACTIVATOR DOMAIN"/>
    <property type="match status" value="1"/>
</dbReference>
<dbReference type="InterPro" id="IPR051677">
    <property type="entry name" value="AfsR-DnrI-RedD_regulator"/>
</dbReference>
<name>A0ABX1ZL52_9BACL</name>
<keyword evidence="3" id="KW-1185">Reference proteome</keyword>